<protein>
    <recommendedName>
        <fullName evidence="3">S-adenosylmethionine-dependent methyltransferase</fullName>
    </recommendedName>
</protein>
<dbReference type="Gene3D" id="3.40.50.150">
    <property type="entry name" value="Vaccinia Virus protein VP39"/>
    <property type="match status" value="1"/>
</dbReference>
<evidence type="ECO:0000313" key="1">
    <source>
        <dbReference type="EMBL" id="KAK2612374.1"/>
    </source>
</evidence>
<dbReference type="InterPro" id="IPR019410">
    <property type="entry name" value="Methyltransf_16"/>
</dbReference>
<comment type="caution">
    <text evidence="1">The sequence shown here is derived from an EMBL/GenBank/DDBJ whole genome shotgun (WGS) entry which is preliminary data.</text>
</comment>
<proteinExistence type="predicted"/>
<dbReference type="InterPro" id="IPR029063">
    <property type="entry name" value="SAM-dependent_MTases_sf"/>
</dbReference>
<sequence length="387" mass="42680">MGIKGRHLLHPSAILPPLRELAVMTTAQIGDALRTLHDLFCPLPTSLDFVVSNKHELTVVDSGYASEAEFDEEAETGDSICDEFERNFATRWLMGFIDSAYELPLDEIIVEGFVEEAYSILSYMTNEPTEESAGDEELGMTREFVFSLGHDQQSKIQVELYDTPMQTGEDHTDVGLQTWGASIILSEMISKEPENFRLSKARLGSCSRIVELGAGTGLVSLFLSRLIPYLSQVHPTIVATDYHPTVLSNLEANITSHLTKTPAAAPIKACHLDWSTPSREAPLDVPADILIAADVMYAPEHAVWLRDCASSLLADDGVFWLMVSVRPHGKFAGISDSVEIAFEDEGLCRRSNGKKLSISSVQRIAKRSDVGRADEVGYKLFEIVWSS</sequence>
<dbReference type="Pfam" id="PF10294">
    <property type="entry name" value="Methyltransf_16"/>
    <property type="match status" value="1"/>
</dbReference>
<evidence type="ECO:0008006" key="3">
    <source>
        <dbReference type="Google" id="ProtNLM"/>
    </source>
</evidence>
<dbReference type="PANTHER" id="PTHR14614">
    <property type="entry name" value="HEPATOCELLULAR CARCINOMA-ASSOCIATED ANTIGEN"/>
    <property type="match status" value="1"/>
</dbReference>
<reference evidence="1" key="1">
    <citation type="submission" date="2023-06" db="EMBL/GenBank/DDBJ databases">
        <title>Conoideocrella luteorostrata (Hypocreales: Clavicipitaceae), a potential biocontrol fungus for elongate hemlock scale in United States Christmas tree production areas.</title>
        <authorList>
            <person name="Barrett H."/>
            <person name="Lovett B."/>
            <person name="Macias A.M."/>
            <person name="Stajich J.E."/>
            <person name="Kasson M.T."/>
        </authorList>
    </citation>
    <scope>NUCLEOTIDE SEQUENCE</scope>
    <source>
        <strain evidence="1">ARSEF 14590</strain>
    </source>
</reference>
<accession>A0AAJ0G1Y0</accession>
<evidence type="ECO:0000313" key="2">
    <source>
        <dbReference type="Proteomes" id="UP001251528"/>
    </source>
</evidence>
<gene>
    <name evidence="1" type="ORF">QQS21_001638</name>
</gene>
<dbReference type="GO" id="GO:0008757">
    <property type="term" value="F:S-adenosylmethionine-dependent methyltransferase activity"/>
    <property type="evidence" value="ECO:0007669"/>
    <property type="project" value="UniProtKB-ARBA"/>
</dbReference>
<organism evidence="1 2">
    <name type="scientific">Conoideocrella luteorostrata</name>
    <dbReference type="NCBI Taxonomy" id="1105319"/>
    <lineage>
        <taxon>Eukaryota</taxon>
        <taxon>Fungi</taxon>
        <taxon>Dikarya</taxon>
        <taxon>Ascomycota</taxon>
        <taxon>Pezizomycotina</taxon>
        <taxon>Sordariomycetes</taxon>
        <taxon>Hypocreomycetidae</taxon>
        <taxon>Hypocreales</taxon>
        <taxon>Clavicipitaceae</taxon>
        <taxon>Conoideocrella</taxon>
    </lineage>
</organism>
<name>A0AAJ0G1Y0_9HYPO</name>
<dbReference type="PANTHER" id="PTHR14614:SF147">
    <property type="entry name" value="S-ADENOSYLMETHIONINE-DEPENDENT METHYLTRANSFERASE OF THE SEVEN BETA-STRAND FAMILY"/>
    <property type="match status" value="1"/>
</dbReference>
<dbReference type="EMBL" id="JASWJB010000017">
    <property type="protein sequence ID" value="KAK2612374.1"/>
    <property type="molecule type" value="Genomic_DNA"/>
</dbReference>
<dbReference type="SUPFAM" id="SSF53335">
    <property type="entry name" value="S-adenosyl-L-methionine-dependent methyltransferases"/>
    <property type="match status" value="1"/>
</dbReference>
<dbReference type="Proteomes" id="UP001251528">
    <property type="component" value="Unassembled WGS sequence"/>
</dbReference>
<keyword evidence="2" id="KW-1185">Reference proteome</keyword>
<dbReference type="AlphaFoldDB" id="A0AAJ0G1Y0"/>